<accession>A0ABU8H8H4</accession>
<evidence type="ECO:0000259" key="2">
    <source>
        <dbReference type="SMART" id="SM00646"/>
    </source>
</evidence>
<comment type="caution">
    <text evidence="3">The sequence shown here is derived from an EMBL/GenBank/DDBJ whole genome shotgun (WGS) entry which is preliminary data.</text>
</comment>
<keyword evidence="1 3" id="KW-0378">Hydrolase</keyword>
<dbReference type="RefSeq" id="WP_336585032.1">
    <property type="nucleotide sequence ID" value="NZ_JBBAXC010000001.1"/>
</dbReference>
<proteinExistence type="predicted"/>
<dbReference type="EMBL" id="JBBAXC010000001">
    <property type="protein sequence ID" value="MEI5905616.1"/>
    <property type="molecule type" value="Genomic_DNA"/>
</dbReference>
<evidence type="ECO:0000313" key="4">
    <source>
        <dbReference type="Proteomes" id="UP001312865"/>
    </source>
</evidence>
<dbReference type="SMART" id="SM00646">
    <property type="entry name" value="Ami_3"/>
    <property type="match status" value="1"/>
</dbReference>
<dbReference type="SUPFAM" id="SSF53187">
    <property type="entry name" value="Zn-dependent exopeptidases"/>
    <property type="match status" value="1"/>
</dbReference>
<protein>
    <submittedName>
        <fullName evidence="3">N-acetylmuramoyl-L-alanine amidase</fullName>
        <ecNumber evidence="3">3.5.1.28</ecNumber>
    </submittedName>
</protein>
<organism evidence="3 4">
    <name type="scientific">Bacillus spongiae</name>
    <dbReference type="NCBI Taxonomy" id="2683610"/>
    <lineage>
        <taxon>Bacteria</taxon>
        <taxon>Bacillati</taxon>
        <taxon>Bacillota</taxon>
        <taxon>Bacilli</taxon>
        <taxon>Bacillales</taxon>
        <taxon>Bacillaceae</taxon>
        <taxon>Bacillus</taxon>
    </lineage>
</organism>
<evidence type="ECO:0000256" key="1">
    <source>
        <dbReference type="ARBA" id="ARBA00022801"/>
    </source>
</evidence>
<dbReference type="Proteomes" id="UP001312865">
    <property type="component" value="Unassembled WGS sequence"/>
</dbReference>
<dbReference type="InterPro" id="IPR002508">
    <property type="entry name" value="MurNAc-LAA_cat"/>
</dbReference>
<evidence type="ECO:0000313" key="3">
    <source>
        <dbReference type="EMBL" id="MEI5905616.1"/>
    </source>
</evidence>
<dbReference type="GO" id="GO:0008745">
    <property type="term" value="F:N-acetylmuramoyl-L-alanine amidase activity"/>
    <property type="evidence" value="ECO:0007669"/>
    <property type="project" value="UniProtKB-EC"/>
</dbReference>
<dbReference type="PANTHER" id="PTHR30404">
    <property type="entry name" value="N-ACETYLMURAMOYL-L-ALANINE AMIDASE"/>
    <property type="match status" value="1"/>
</dbReference>
<dbReference type="InterPro" id="IPR050695">
    <property type="entry name" value="N-acetylmuramoyl_amidase_3"/>
</dbReference>
<keyword evidence="4" id="KW-1185">Reference proteome</keyword>
<name>A0ABU8H8H4_9BACI</name>
<reference evidence="3 4" key="1">
    <citation type="journal article" date="2018" name="J. Microbiol.">
        <title>Bacillus spongiae sp. nov., isolated from sponge of Jeju Island.</title>
        <authorList>
            <person name="Lee G.E."/>
            <person name="Im W.T."/>
            <person name="Park J.S."/>
        </authorList>
    </citation>
    <scope>NUCLEOTIDE SEQUENCE [LARGE SCALE GENOMIC DNA]</scope>
    <source>
        <strain evidence="3 4">135PIL107-10</strain>
    </source>
</reference>
<feature type="domain" description="MurNAc-LAA" evidence="2">
    <location>
        <begin position="65"/>
        <end position="179"/>
    </location>
</feature>
<dbReference type="CDD" id="cd02696">
    <property type="entry name" value="MurNAc-LAA"/>
    <property type="match status" value="1"/>
</dbReference>
<sequence>MRFVFEAGHGLSTAGKRTPDGEKEWSFNNKQLLACQNFLKNYEGVQILRVDDPSGKRDVPLKERTDKSNRFGADAYVSFHNNAVSGAKYGDHEGMETYSYMGRNPKSEKLQKAIHKHLIKATKNKDRGRKEANFHVLRETKCAAVLTESFFMDSKNDIKKLRDDSYLKATGEAIAKGIVECYELKKKSKKPKPDYVGKRAESIYKGSDGLNFYSKATFNKKYRAGVLKYQYGFPKILRKLKVEGANMFEVKNSKGKTYYITASEKYIRVE</sequence>
<dbReference type="Pfam" id="PF01520">
    <property type="entry name" value="Amidase_3"/>
    <property type="match status" value="1"/>
</dbReference>
<gene>
    <name evidence="3" type="ORF">WAK64_00870</name>
</gene>
<dbReference type="EC" id="3.5.1.28" evidence="3"/>
<dbReference type="PANTHER" id="PTHR30404:SF0">
    <property type="entry name" value="N-ACETYLMURAMOYL-L-ALANINE AMIDASE AMIC"/>
    <property type="match status" value="1"/>
</dbReference>
<dbReference type="Gene3D" id="3.40.630.40">
    <property type="entry name" value="Zn-dependent exopeptidases"/>
    <property type="match status" value="1"/>
</dbReference>